<dbReference type="EMBL" id="PZQS01000005">
    <property type="protein sequence ID" value="PVD29639.1"/>
    <property type="molecule type" value="Genomic_DNA"/>
</dbReference>
<comment type="caution">
    <text evidence="2">The sequence shown here is derived from an EMBL/GenBank/DDBJ whole genome shotgun (WGS) entry which is preliminary data.</text>
</comment>
<feature type="compositionally biased region" description="Basic and acidic residues" evidence="1">
    <location>
        <begin position="1426"/>
        <end position="1444"/>
    </location>
</feature>
<proteinExistence type="predicted"/>
<evidence type="ECO:0000313" key="3">
    <source>
        <dbReference type="Proteomes" id="UP000245119"/>
    </source>
</evidence>
<evidence type="ECO:0000256" key="1">
    <source>
        <dbReference type="SAM" id="MobiDB-lite"/>
    </source>
</evidence>
<keyword evidence="3" id="KW-1185">Reference proteome</keyword>
<accession>A0A2T7P8A0</accession>
<dbReference type="OrthoDB" id="3247158at2759"/>
<evidence type="ECO:0000313" key="2">
    <source>
        <dbReference type="EMBL" id="PVD29639.1"/>
    </source>
</evidence>
<feature type="compositionally biased region" description="Basic and acidic residues" evidence="1">
    <location>
        <begin position="187"/>
        <end position="197"/>
    </location>
</feature>
<name>A0A2T7P8A0_POMCA</name>
<feature type="region of interest" description="Disordered" evidence="1">
    <location>
        <begin position="1714"/>
        <end position="1737"/>
    </location>
</feature>
<gene>
    <name evidence="2" type="ORF">C0Q70_08894</name>
</gene>
<sequence length="1737" mass="194167">MASIAQEFGTSWDGLYHWLKARLEQLNVPESELHLRSIVKIFLMNHKDLEDEETHSERNKVVLPRKKSAFRSSRSIDESRKSVAETYINHLLEKQMQQRSHESSDVKSLINELSLRIGEARERKDVAGQLTIQSCPGNSENGVKNATDRYNQAFPPLSEISIKTQTACSLDTKHSVWYSRTPLTCKPAKETSQKNESSKVTQTAEMSPKNGLLHKRSNRPPCKGKENELLPGKGEQKRKISQSMKKEHVWQTQGRKSVENYKSSVHDHLCCTSYESFCRKAEQDLMSFLYSKPKFSPKHSLQPLGQKEDKSWYAVPVDSLLMLTKSQHRLYRRGECYSHSSPDSPINWPSNQMGNEYNPLSDQADGISLVKQNIPDIGKEHQLRCNNFESEWFERTGELDVKVVPTTTIKASVDEGHQLEEHTKQLLADIGQQLGKCTGSYQYGANLYVGMEDDAVFKQLRAASEPTPCSRHMFTHQTSHERSDQTMPSIFADDKTDLVGRYLGITSPYLPTDSASSDEDHSNILVKTDVFEQLDSSCRLNTSGRNGMDVSVHPDDADIESVDGTFLGSDYICNNTKQGFNPCIEVDVAKQHSLSADSGDTLACSVNSASQTFCFSLSPGPNLDHQHLLNSTTSFSSKGSNACIASESNGGLFGFDVLNHALPSFSSPYIVQPVQSSPLTDIIKPVYSEKHQHPFSFSCLGCLNLNYCMWIQRCRGFGGDAMHFWTSCASGCLYIPELGPAITQCVHDHCYTVREMSPDKETWTEPPTVSSISQEKQEQMKFLISVGNIIFSQNPTVLDQAQEKIEDFHSFSIYCKGCVSMTMYEMSVRGQTVEWGEVQSFLSSCISGCFSVEDQMSVCTQNQNQLLRQLSSKTPTAVNSFCSEGTDAVLLSFDSKENVNNQEAHLPRTELLQDGADHQQISQDLHLTSSDPFFVQDVYNASGHTPDKIFSPTKTFHPSPFCLKPFDLNSCDIRIGKESFPVGNRETASSNECSFCAVFQQEPEDSLIAFIRQPEEAATNNNFLHYFPYPAFRHSSQASSGSTRDHSPEVWKDPRMCLPAVENSIPVIHSSDNSQRYGTLDCMISNQDIVEGSNNRVLETGWGAFGEALACPVATFAESESQGSTDVQGCNHSCPASQSCEACTLYIDSLVTGYSSDSLPELSNQKQHSSCHEWKPSVWHTSDKLQSRQHEHLNKSRHVYSPLNCVENQDKQLVPETLYSEMFQWMCTQLQSQNSTADSKQDHNVPKLGSFSHLTPRNTWEKMGCLSHLGSDDVWEKPACFSQSEGTLENPEWSFSPKGQMKNMKSKKCKEADDMLQTNSCNLAHPWQEIYRISSHFHQRCISDSSLVLPSENSAFRACTRAHSTPALTHDSPFSIGAPPEILVGKKHDKSASLPLSVPLDVIVGAKQKINLPVYQKLKERAEARGHHFLPIRDDSKSNSRAAEEEISVAAPGDIFGVPPPIEPPPCRHQYHSSHAKHSCKGACCCPTFFYSGSDKTTQTYENHAGNEQALYNQHGHLDSGDESRLPAFRSICSVEAGEDCEVRPATKKYEEKDWKMLQDVPDEEELLEAILSGRQASYMASLREDNYHHHVASHSLDTGGDQIAVFEFSQESAQSGGLPYPEQAVYLAEVEEELLNSAAELASTRSRRRLCKKPPKDLWERTNQKPASQDIKKQKWGWIDHTLQKLADNLRSSGLEPTGEAQGWEIQTDMEEVNPQRGGGSWHDMVPTRTGSDGVA</sequence>
<organism evidence="2 3">
    <name type="scientific">Pomacea canaliculata</name>
    <name type="common">Golden apple snail</name>
    <dbReference type="NCBI Taxonomy" id="400727"/>
    <lineage>
        <taxon>Eukaryota</taxon>
        <taxon>Metazoa</taxon>
        <taxon>Spiralia</taxon>
        <taxon>Lophotrochozoa</taxon>
        <taxon>Mollusca</taxon>
        <taxon>Gastropoda</taxon>
        <taxon>Caenogastropoda</taxon>
        <taxon>Architaenioglossa</taxon>
        <taxon>Ampullarioidea</taxon>
        <taxon>Ampullariidae</taxon>
        <taxon>Pomacea</taxon>
    </lineage>
</organism>
<dbReference type="Proteomes" id="UP000245119">
    <property type="component" value="Linkage Group LG5"/>
</dbReference>
<feature type="compositionally biased region" description="Basic and acidic residues" evidence="1">
    <location>
        <begin position="223"/>
        <end position="249"/>
    </location>
</feature>
<feature type="region of interest" description="Disordered" evidence="1">
    <location>
        <begin position="1426"/>
        <end position="1457"/>
    </location>
</feature>
<feature type="region of interest" description="Disordered" evidence="1">
    <location>
        <begin position="186"/>
        <end position="251"/>
    </location>
</feature>
<reference evidence="2 3" key="1">
    <citation type="submission" date="2018-04" db="EMBL/GenBank/DDBJ databases">
        <title>The genome of golden apple snail Pomacea canaliculata provides insight into stress tolerance and invasive adaptation.</title>
        <authorList>
            <person name="Liu C."/>
            <person name="Liu B."/>
            <person name="Ren Y."/>
            <person name="Zhang Y."/>
            <person name="Wang H."/>
            <person name="Li S."/>
            <person name="Jiang F."/>
            <person name="Yin L."/>
            <person name="Zhang G."/>
            <person name="Qian W."/>
            <person name="Fan W."/>
        </authorList>
    </citation>
    <scope>NUCLEOTIDE SEQUENCE [LARGE SCALE GENOMIC DNA]</scope>
    <source>
        <strain evidence="2">SZHN2017</strain>
        <tissue evidence="2">Muscle</tissue>
    </source>
</reference>
<protein>
    <submittedName>
        <fullName evidence="2">Uncharacterized protein</fullName>
    </submittedName>
</protein>